<proteinExistence type="predicted"/>
<evidence type="ECO:0000313" key="2">
    <source>
        <dbReference type="Proteomes" id="UP001163321"/>
    </source>
</evidence>
<gene>
    <name evidence="1" type="ORF">PsorP6_015287</name>
</gene>
<dbReference type="EMBL" id="CM047586">
    <property type="protein sequence ID" value="KAI9909347.1"/>
    <property type="molecule type" value="Genomic_DNA"/>
</dbReference>
<dbReference type="Proteomes" id="UP001163321">
    <property type="component" value="Chromosome 7"/>
</dbReference>
<reference evidence="1 2" key="1">
    <citation type="journal article" date="2022" name="bioRxiv">
        <title>The genome of the oomycete Peronosclerospora sorghi, a cosmopolitan pathogen of maize and sorghum, is inflated with dispersed pseudogenes.</title>
        <authorList>
            <person name="Fletcher K."/>
            <person name="Martin F."/>
            <person name="Isakeit T."/>
            <person name="Cavanaugh K."/>
            <person name="Magill C."/>
            <person name="Michelmore R."/>
        </authorList>
    </citation>
    <scope>NUCLEOTIDE SEQUENCE [LARGE SCALE GENOMIC DNA]</scope>
    <source>
        <strain evidence="1">P6</strain>
    </source>
</reference>
<organism evidence="1 2">
    <name type="scientific">Peronosclerospora sorghi</name>
    <dbReference type="NCBI Taxonomy" id="230839"/>
    <lineage>
        <taxon>Eukaryota</taxon>
        <taxon>Sar</taxon>
        <taxon>Stramenopiles</taxon>
        <taxon>Oomycota</taxon>
        <taxon>Peronosporomycetes</taxon>
        <taxon>Peronosporales</taxon>
        <taxon>Peronosporaceae</taxon>
        <taxon>Peronosclerospora</taxon>
    </lineage>
</organism>
<name>A0ACC0VST6_9STRA</name>
<protein>
    <submittedName>
        <fullName evidence="1">Uncharacterized protein</fullName>
    </submittedName>
</protein>
<comment type="caution">
    <text evidence="1">The sequence shown here is derived from an EMBL/GenBank/DDBJ whole genome shotgun (WGS) entry which is preliminary data.</text>
</comment>
<accession>A0ACC0VST6</accession>
<sequence>MFRVRYPCCAVNVTGFLSASDNMATYRELMKKRLVAKTTTSDTTSVGDDNKVLVRAQGNFFLTDRELSLMEYFPKAFPDAVNILCICHINQNMLKKFRSEFTKTSEWDAFMKDWNDHMHFTNAGTSNAEGSHAVLKRYLAISALHLDQAEEKLEVTMDNQYRYFKTHLAQEKRKIHHLHNEEILMQNISRSISLEAKHLLYQ</sequence>
<evidence type="ECO:0000313" key="1">
    <source>
        <dbReference type="EMBL" id="KAI9909347.1"/>
    </source>
</evidence>
<keyword evidence="2" id="KW-1185">Reference proteome</keyword>